<accession>A0A2R6A699</accession>
<evidence type="ECO:0000313" key="2">
    <source>
        <dbReference type="EMBL" id="PSN81982.1"/>
    </source>
</evidence>
<reference evidence="2 3" key="1">
    <citation type="submission" date="2017-04" db="EMBL/GenBank/DDBJ databases">
        <title>Novel microbial lineages endemic to geothermal iron-oxide mats fill important gaps in the evolutionary history of Archaea.</title>
        <authorList>
            <person name="Jay Z.J."/>
            <person name="Beam J.P."/>
            <person name="Dlakic M."/>
            <person name="Rusch D.B."/>
            <person name="Kozubal M.A."/>
            <person name="Inskeep W.P."/>
        </authorList>
    </citation>
    <scope>NUCLEOTIDE SEQUENCE [LARGE SCALE GENOMIC DNA]</scope>
    <source>
        <strain evidence="2">OSP_D</strain>
    </source>
</reference>
<evidence type="ECO:0000256" key="1">
    <source>
        <dbReference type="SAM" id="Phobius"/>
    </source>
</evidence>
<keyword evidence="1" id="KW-1133">Transmembrane helix</keyword>
<feature type="transmembrane region" description="Helical" evidence="1">
    <location>
        <begin position="52"/>
        <end position="73"/>
    </location>
</feature>
<keyword evidence="1" id="KW-0472">Membrane</keyword>
<dbReference type="AlphaFoldDB" id="A0A2R6A699"/>
<evidence type="ECO:0000313" key="3">
    <source>
        <dbReference type="Proteomes" id="UP000240322"/>
    </source>
</evidence>
<proteinExistence type="predicted"/>
<comment type="caution">
    <text evidence="2">The sequence shown here is derived from an EMBL/GenBank/DDBJ whole genome shotgun (WGS) entry which is preliminary data.</text>
</comment>
<dbReference type="EMBL" id="NEXE01000398">
    <property type="protein sequence ID" value="PSN81982.1"/>
    <property type="molecule type" value="Genomic_DNA"/>
</dbReference>
<sequence>MLNVYGLSLIKATQLFRPLSEPVKKWCGFGWGWGGFSGRTRVGWVGWSAGGIRLGCLWVGGWMVGWLSVVGAVDRSRLRYG</sequence>
<protein>
    <submittedName>
        <fullName evidence="2">Uncharacterized protein</fullName>
    </submittedName>
</protein>
<dbReference type="Proteomes" id="UP000240322">
    <property type="component" value="Unassembled WGS sequence"/>
</dbReference>
<organism evidence="2 3">
    <name type="scientific">Candidatus Marsarchaeota G2 archaeon OSP_D</name>
    <dbReference type="NCBI Taxonomy" id="1978157"/>
    <lineage>
        <taxon>Archaea</taxon>
        <taxon>Candidatus Marsarchaeota</taxon>
        <taxon>Candidatus Marsarchaeota group 2</taxon>
    </lineage>
</organism>
<keyword evidence="1" id="KW-0812">Transmembrane</keyword>
<gene>
    <name evidence="2" type="ORF">B9Q03_14760</name>
</gene>
<name>A0A2R6A699_9ARCH</name>